<dbReference type="Pfam" id="PF13565">
    <property type="entry name" value="HTH_32"/>
    <property type="match status" value="1"/>
</dbReference>
<proteinExistence type="predicted"/>
<comment type="caution">
    <text evidence="2">The sequence shown here is derived from an EMBL/GenBank/DDBJ whole genome shotgun (WGS) entry which is preliminary data.</text>
</comment>
<organism evidence="2 3">
    <name type="scientific">Candidatus Harrisonbacteria bacterium RIFCSPLOWO2_01_FULL_44_18</name>
    <dbReference type="NCBI Taxonomy" id="1798407"/>
    <lineage>
        <taxon>Bacteria</taxon>
        <taxon>Candidatus Harrisoniibacteriota</taxon>
    </lineage>
</organism>
<feature type="domain" description="Integrase catalytic" evidence="1">
    <location>
        <begin position="137"/>
        <end position="193"/>
    </location>
</feature>
<name>A0A1G1ZNU6_9BACT</name>
<dbReference type="InterPro" id="IPR001584">
    <property type="entry name" value="Integrase_cat-core"/>
</dbReference>
<dbReference type="GO" id="GO:0003676">
    <property type="term" value="F:nucleic acid binding"/>
    <property type="evidence" value="ECO:0007669"/>
    <property type="project" value="InterPro"/>
</dbReference>
<reference evidence="2 3" key="1">
    <citation type="journal article" date="2016" name="Nat. Commun.">
        <title>Thousands of microbial genomes shed light on interconnected biogeochemical processes in an aquifer system.</title>
        <authorList>
            <person name="Anantharaman K."/>
            <person name="Brown C.T."/>
            <person name="Hug L.A."/>
            <person name="Sharon I."/>
            <person name="Castelle C.J."/>
            <person name="Probst A.J."/>
            <person name="Thomas B.C."/>
            <person name="Singh A."/>
            <person name="Wilkins M.J."/>
            <person name="Karaoz U."/>
            <person name="Brodie E.L."/>
            <person name="Williams K.H."/>
            <person name="Hubbard S.S."/>
            <person name="Banfield J.F."/>
        </authorList>
    </citation>
    <scope>NUCLEOTIDE SEQUENCE [LARGE SCALE GENOMIC DNA]</scope>
</reference>
<feature type="non-terminal residue" evidence="2">
    <location>
        <position position="197"/>
    </location>
</feature>
<dbReference type="InterPro" id="IPR036397">
    <property type="entry name" value="RNaseH_sf"/>
</dbReference>
<dbReference type="Gene3D" id="3.30.420.10">
    <property type="entry name" value="Ribonuclease H-like superfamily/Ribonuclease H"/>
    <property type="match status" value="1"/>
</dbReference>
<dbReference type="EMBL" id="MHJJ01000011">
    <property type="protein sequence ID" value="OGY65410.1"/>
    <property type="molecule type" value="Genomic_DNA"/>
</dbReference>
<sequence>MTHNNQLLIATERERWLKLHLEGGFSMTELKKRSGFARSTLYLWKVAYLKHGLEGLTEQSRAHHFYPHMTPPDKVRLVRAIRFESPMPGAERIAFRLKKRHGILMPWRTVHKVLKREGLVRARKRLRKNSKPIPKAAAPGELIQIDTAYMRKYKGKWLYQFTAIDCASRWRFTWITPEQSNRTAIIFLEKLIAVAPF</sequence>
<dbReference type="AlphaFoldDB" id="A0A1G1ZNU6"/>
<dbReference type="Proteomes" id="UP000177942">
    <property type="component" value="Unassembled WGS sequence"/>
</dbReference>
<accession>A0A1G1ZNU6</accession>
<evidence type="ECO:0000313" key="2">
    <source>
        <dbReference type="EMBL" id="OGY65410.1"/>
    </source>
</evidence>
<dbReference type="InterPro" id="IPR012337">
    <property type="entry name" value="RNaseH-like_sf"/>
</dbReference>
<protein>
    <recommendedName>
        <fullName evidence="1">Integrase catalytic domain-containing protein</fullName>
    </recommendedName>
</protein>
<dbReference type="Pfam" id="PF00665">
    <property type="entry name" value="rve"/>
    <property type="match status" value="1"/>
</dbReference>
<dbReference type="GO" id="GO:0015074">
    <property type="term" value="P:DNA integration"/>
    <property type="evidence" value="ECO:0007669"/>
    <property type="project" value="InterPro"/>
</dbReference>
<evidence type="ECO:0000259" key="1">
    <source>
        <dbReference type="Pfam" id="PF00665"/>
    </source>
</evidence>
<dbReference type="SUPFAM" id="SSF53098">
    <property type="entry name" value="Ribonuclease H-like"/>
    <property type="match status" value="1"/>
</dbReference>
<gene>
    <name evidence="2" type="ORF">A3A16_03125</name>
</gene>
<dbReference type="InterPro" id="IPR009057">
    <property type="entry name" value="Homeodomain-like_sf"/>
</dbReference>
<evidence type="ECO:0000313" key="3">
    <source>
        <dbReference type="Proteomes" id="UP000177942"/>
    </source>
</evidence>
<dbReference type="SUPFAM" id="SSF46689">
    <property type="entry name" value="Homeodomain-like"/>
    <property type="match status" value="1"/>
</dbReference>